<sequence length="562" mass="64619">MAAEQRSAQRVPTGQTRKFEMNSVEEEEDDNDEGPVPEDIGVFKEPDAADSGTNKKEVLSLWNYLHAELRRGYSPEYDEKRFDQKRERVYTFIRIPKELEKTMLYGFFICMDAFLYIFTFLPIRVIMALFRLMTIPFTAKRLSRVLQPAEISDLLKAVVLLVCSYILGTLDISMLYHMIRGQAVIKLYIMYNMIDVADKLFSSFGQDILDSLLWTAAKGKSRKRDNFGTIPHLFLAIIYVFLHAMLVLIQATTLNVAFNSHNKALLTIMMSNNFVELKGSVFKKFDKYNLFQMTCSDVRERYHYMVLFMFVFLRNMNEFSWNVDHFWELLPDMGMVLFAEVIVDSTKHAFITKFNLLPAEVYSEYRASLAYDMIVSRKHNAFSDHSDLVSRRMGFIPLPLGCLVYRIVRQTVSVEGSAAVVMFILAFLCLSVFKIFISIILLVVASRLVRSCGLMEELLKDSRQENQPNGNPRRTPSKSTSHIDEEKQSKDITNLRKINSQTMLSSSESTFCLGVLAGDLEVGSVFKLKTKDSNKPLRGSKSEPNTRPLSDIERYTLCNRIV</sequence>
<feature type="compositionally biased region" description="Polar residues" evidence="6">
    <location>
        <begin position="465"/>
        <end position="480"/>
    </location>
</feature>
<dbReference type="AlphaFoldDB" id="A0A9Q0YRB4"/>
<comment type="similarity">
    <text evidence="2">Belongs to the TAPT1 family.</text>
</comment>
<gene>
    <name evidence="8" type="ORF">HOLleu_33823</name>
</gene>
<evidence type="ECO:0000256" key="6">
    <source>
        <dbReference type="SAM" id="MobiDB-lite"/>
    </source>
</evidence>
<evidence type="ECO:0000313" key="8">
    <source>
        <dbReference type="EMBL" id="KAJ8026085.1"/>
    </source>
</evidence>
<keyword evidence="4 7" id="KW-1133">Transmembrane helix</keyword>
<evidence type="ECO:0000256" key="2">
    <source>
        <dbReference type="ARBA" id="ARBA00008803"/>
    </source>
</evidence>
<dbReference type="OrthoDB" id="29023at2759"/>
<feature type="transmembrane region" description="Helical" evidence="7">
    <location>
        <begin position="418"/>
        <end position="445"/>
    </location>
</feature>
<comment type="subcellular location">
    <subcellularLocation>
        <location evidence="1">Membrane</location>
        <topology evidence="1">Multi-pass membrane protein</topology>
    </subcellularLocation>
</comment>
<dbReference type="PANTHER" id="PTHR13317:SF4">
    <property type="entry name" value="TRANSMEMBRANE ANTERIOR POSTERIOR TRANSFORMATION PROTEIN 1 HOMOLOG"/>
    <property type="match status" value="1"/>
</dbReference>
<dbReference type="EMBL" id="JAIZAY010000017">
    <property type="protein sequence ID" value="KAJ8026085.1"/>
    <property type="molecule type" value="Genomic_DNA"/>
</dbReference>
<evidence type="ECO:0000256" key="1">
    <source>
        <dbReference type="ARBA" id="ARBA00004141"/>
    </source>
</evidence>
<organism evidence="8 9">
    <name type="scientific">Holothuria leucospilota</name>
    <name type="common">Black long sea cucumber</name>
    <name type="synonym">Mertensiothuria leucospilota</name>
    <dbReference type="NCBI Taxonomy" id="206669"/>
    <lineage>
        <taxon>Eukaryota</taxon>
        <taxon>Metazoa</taxon>
        <taxon>Echinodermata</taxon>
        <taxon>Eleutherozoa</taxon>
        <taxon>Echinozoa</taxon>
        <taxon>Holothuroidea</taxon>
        <taxon>Aspidochirotacea</taxon>
        <taxon>Aspidochirotida</taxon>
        <taxon>Holothuriidae</taxon>
        <taxon>Holothuria</taxon>
    </lineage>
</organism>
<dbReference type="Pfam" id="PF05346">
    <property type="entry name" value="DUF747"/>
    <property type="match status" value="1"/>
</dbReference>
<keyword evidence="9" id="KW-1185">Reference proteome</keyword>
<feature type="region of interest" description="Disordered" evidence="6">
    <location>
        <begin position="463"/>
        <end position="488"/>
    </location>
</feature>
<protein>
    <submittedName>
        <fullName evidence="8">Transmembrane anterior posterior transformation protein 1-like</fullName>
    </submittedName>
</protein>
<proteinExistence type="inferred from homology"/>
<evidence type="ECO:0000256" key="4">
    <source>
        <dbReference type="ARBA" id="ARBA00022989"/>
    </source>
</evidence>
<dbReference type="Proteomes" id="UP001152320">
    <property type="component" value="Chromosome 17"/>
</dbReference>
<feature type="compositionally biased region" description="Acidic residues" evidence="6">
    <location>
        <begin position="23"/>
        <end position="36"/>
    </location>
</feature>
<name>A0A9Q0YRB4_HOLLE</name>
<dbReference type="InterPro" id="IPR008010">
    <property type="entry name" value="Tatp1"/>
</dbReference>
<feature type="transmembrane region" description="Helical" evidence="7">
    <location>
        <begin position="154"/>
        <end position="176"/>
    </location>
</feature>
<feature type="compositionally biased region" description="Basic and acidic residues" evidence="6">
    <location>
        <begin position="41"/>
        <end position="51"/>
    </location>
</feature>
<feature type="region of interest" description="Disordered" evidence="6">
    <location>
        <begin position="1"/>
        <end position="51"/>
    </location>
</feature>
<evidence type="ECO:0000256" key="3">
    <source>
        <dbReference type="ARBA" id="ARBA00022692"/>
    </source>
</evidence>
<evidence type="ECO:0000256" key="7">
    <source>
        <dbReference type="SAM" id="Phobius"/>
    </source>
</evidence>
<dbReference type="GO" id="GO:0045724">
    <property type="term" value="P:positive regulation of cilium assembly"/>
    <property type="evidence" value="ECO:0007669"/>
    <property type="project" value="TreeGrafter"/>
</dbReference>
<keyword evidence="3 7" id="KW-0812">Transmembrane</keyword>
<reference evidence="8" key="1">
    <citation type="submission" date="2021-10" db="EMBL/GenBank/DDBJ databases">
        <title>Tropical sea cucumber genome reveals ecological adaptation and Cuvierian tubules defense mechanism.</title>
        <authorList>
            <person name="Chen T."/>
        </authorList>
    </citation>
    <scope>NUCLEOTIDE SEQUENCE</scope>
    <source>
        <strain evidence="8">Nanhai2018</strain>
        <tissue evidence="8">Muscle</tissue>
    </source>
</reference>
<evidence type="ECO:0000256" key="5">
    <source>
        <dbReference type="ARBA" id="ARBA00023136"/>
    </source>
</evidence>
<keyword evidence="5 7" id="KW-0472">Membrane</keyword>
<accession>A0A9Q0YRB4</accession>
<dbReference type="PANTHER" id="PTHR13317">
    <property type="entry name" value="TRANSMEMBRANE ANTERIOR POSTERIOR TRANSFORMATION PROTEIN 1 HOMOLOG"/>
    <property type="match status" value="1"/>
</dbReference>
<comment type="caution">
    <text evidence="8">The sequence shown here is derived from an EMBL/GenBank/DDBJ whole genome shotgun (WGS) entry which is preliminary data.</text>
</comment>
<feature type="transmembrane region" description="Helical" evidence="7">
    <location>
        <begin position="104"/>
        <end position="134"/>
    </location>
</feature>
<evidence type="ECO:0000313" key="9">
    <source>
        <dbReference type="Proteomes" id="UP001152320"/>
    </source>
</evidence>
<feature type="compositionally biased region" description="Polar residues" evidence="6">
    <location>
        <begin position="1"/>
        <end position="16"/>
    </location>
</feature>
<dbReference type="GO" id="GO:0036064">
    <property type="term" value="C:ciliary basal body"/>
    <property type="evidence" value="ECO:0007669"/>
    <property type="project" value="TreeGrafter"/>
</dbReference>
<feature type="transmembrane region" description="Helical" evidence="7">
    <location>
        <begin position="230"/>
        <end position="252"/>
    </location>
</feature>
<dbReference type="GO" id="GO:0005789">
    <property type="term" value="C:endoplasmic reticulum membrane"/>
    <property type="evidence" value="ECO:0007669"/>
    <property type="project" value="TreeGrafter"/>
</dbReference>